<organism evidence="1 2">
    <name type="scientific">Solicola gregarius</name>
    <dbReference type="NCBI Taxonomy" id="2908642"/>
    <lineage>
        <taxon>Bacteria</taxon>
        <taxon>Bacillati</taxon>
        <taxon>Actinomycetota</taxon>
        <taxon>Actinomycetes</taxon>
        <taxon>Propionibacteriales</taxon>
        <taxon>Nocardioidaceae</taxon>
        <taxon>Solicola</taxon>
    </lineage>
</organism>
<dbReference type="SUPFAM" id="SSF48371">
    <property type="entry name" value="ARM repeat"/>
    <property type="match status" value="1"/>
</dbReference>
<evidence type="ECO:0000313" key="1">
    <source>
        <dbReference type="EMBL" id="UYM05128.1"/>
    </source>
</evidence>
<evidence type="ECO:0000313" key="2">
    <source>
        <dbReference type="Proteomes" id="UP001164390"/>
    </source>
</evidence>
<keyword evidence="2" id="KW-1185">Reference proteome</keyword>
<dbReference type="EMBL" id="CP094970">
    <property type="protein sequence ID" value="UYM05128.1"/>
    <property type="molecule type" value="Genomic_DNA"/>
</dbReference>
<dbReference type="Proteomes" id="UP001164390">
    <property type="component" value="Chromosome"/>
</dbReference>
<reference evidence="1" key="1">
    <citation type="submission" date="2022-01" db="EMBL/GenBank/DDBJ databases">
        <title>Nocardioidaceae gen. sp. A5X3R13.</title>
        <authorList>
            <person name="Lopez Marin M.A."/>
            <person name="Uhlik O."/>
        </authorList>
    </citation>
    <scope>NUCLEOTIDE SEQUENCE</scope>
    <source>
        <strain evidence="1">A5X3R13</strain>
    </source>
</reference>
<name>A0AA46YLR5_9ACTN</name>
<dbReference type="RefSeq" id="WP_271633904.1">
    <property type="nucleotide sequence ID" value="NZ_CP094970.1"/>
</dbReference>
<protein>
    <submittedName>
        <fullName evidence="1">HEAT repeat domain-containing protein</fullName>
    </submittedName>
</protein>
<accession>A0AA46YLR5</accession>
<dbReference type="Pfam" id="PF13646">
    <property type="entry name" value="HEAT_2"/>
    <property type="match status" value="1"/>
</dbReference>
<dbReference type="InterPro" id="IPR011989">
    <property type="entry name" value="ARM-like"/>
</dbReference>
<sequence length="145" mass="15643">MARTWGMTPRQSILAECRLRGPDAVVAGCVAILDRAEVDADLVRALAGPAAEGVLAGREGGPNGYWPRVWAVRGLLHVYDAGATPSIVTATEDDAWRVREMAAKVVARHRVADAFDAMVVLRDDRVARVRRAAERALVELTADEA</sequence>
<dbReference type="Gene3D" id="1.25.10.10">
    <property type="entry name" value="Leucine-rich Repeat Variant"/>
    <property type="match status" value="1"/>
</dbReference>
<proteinExistence type="predicted"/>
<gene>
    <name evidence="1" type="ORF">L0C25_21820</name>
</gene>
<dbReference type="AlphaFoldDB" id="A0AA46YLR5"/>
<dbReference type="InterPro" id="IPR016024">
    <property type="entry name" value="ARM-type_fold"/>
</dbReference>
<dbReference type="KEGG" id="sgrg:L0C25_21820"/>